<sequence length="352" mass="39841">MPPQQAHNVPQQPPPFNAFKLQTPMLPPHDVPQQPPPLTAFNLQPPMLPALYVPQLPPPPTAFKLQTHMLPPHDVPQQPPPLTAFNLQPPMLFSHDVPQYQMRQPLTKGVVGETSSWGTRIYDLGVRDRRGNTIPYCYHIATVLAPYVYDTMSVYEDPYCAVFKFQNKIYALHGLKSMAEVHILGQILGASEFPKNTLFCKWGIHAGGGWKVISGLKEGQTHVDNPEYDEAAHWCHPLDVHFATKGIQGWPKLHLQVYCQDRFGRSEIYGYGFCHIPTSPGSHLIDCVTWRPVGSWRDQFTQFFLGGGPQLKDPNLVYSGNDRYRLQTETMGVVHLELGIILRNFQKFGVVY</sequence>
<keyword evidence="4" id="KW-0206">Cytoskeleton</keyword>
<evidence type="ECO:0000256" key="1">
    <source>
        <dbReference type="ARBA" id="ARBA00004120"/>
    </source>
</evidence>
<evidence type="ECO:0000256" key="2">
    <source>
        <dbReference type="ARBA" id="ARBA00022490"/>
    </source>
</evidence>
<evidence type="ECO:0000313" key="8">
    <source>
        <dbReference type="EMBL" id="CAD7598029.1"/>
    </source>
</evidence>
<dbReference type="EMBL" id="OE841961">
    <property type="protein sequence ID" value="CAD7598029.1"/>
    <property type="molecule type" value="Genomic_DNA"/>
</dbReference>
<evidence type="ECO:0000256" key="3">
    <source>
        <dbReference type="ARBA" id="ARBA00022794"/>
    </source>
</evidence>
<protein>
    <recommendedName>
        <fullName evidence="7">B9 domain-containing protein 2</fullName>
    </recommendedName>
</protein>
<keyword evidence="2" id="KW-0963">Cytoplasm</keyword>
<accession>A0A7R9PNF7</accession>
<reference evidence="8" key="1">
    <citation type="submission" date="2020-11" db="EMBL/GenBank/DDBJ databases">
        <authorList>
            <person name="Tran Van P."/>
        </authorList>
    </citation>
    <scope>NUCLEOTIDE SEQUENCE</scope>
</reference>
<dbReference type="PANTHER" id="PTHR12968:SF2">
    <property type="entry name" value="B9 DOMAIN-CONTAINING PROTEIN 2"/>
    <property type="match status" value="1"/>
</dbReference>
<dbReference type="GO" id="GO:0036038">
    <property type="term" value="C:MKS complex"/>
    <property type="evidence" value="ECO:0007669"/>
    <property type="project" value="TreeGrafter"/>
</dbReference>
<evidence type="ECO:0000256" key="4">
    <source>
        <dbReference type="ARBA" id="ARBA00023212"/>
    </source>
</evidence>
<comment type="subcellular location">
    <subcellularLocation>
        <location evidence="1">Cytoplasm</location>
        <location evidence="1">Cytoskeleton</location>
        <location evidence="1">Cilium basal body</location>
    </subcellularLocation>
</comment>
<dbReference type="GO" id="GO:0060271">
    <property type="term" value="P:cilium assembly"/>
    <property type="evidence" value="ECO:0007669"/>
    <property type="project" value="TreeGrafter"/>
</dbReference>
<keyword evidence="5" id="KW-0966">Cell projection</keyword>
<evidence type="ECO:0000256" key="7">
    <source>
        <dbReference type="ARBA" id="ARBA00039272"/>
    </source>
</evidence>
<dbReference type="Pfam" id="PF07162">
    <property type="entry name" value="B9-C2"/>
    <property type="match status" value="1"/>
</dbReference>
<comment type="similarity">
    <text evidence="6">Belongs to the B9D family.</text>
</comment>
<keyword evidence="3" id="KW-0970">Cilium biogenesis/degradation</keyword>
<evidence type="ECO:0000256" key="6">
    <source>
        <dbReference type="ARBA" id="ARBA00038411"/>
    </source>
</evidence>
<dbReference type="PROSITE" id="PS51381">
    <property type="entry name" value="C2_B9"/>
    <property type="match status" value="1"/>
</dbReference>
<proteinExistence type="inferred from homology"/>
<organism evidence="8">
    <name type="scientific">Timema genevievae</name>
    <name type="common">Walking stick</name>
    <dbReference type="NCBI Taxonomy" id="629358"/>
    <lineage>
        <taxon>Eukaryota</taxon>
        <taxon>Metazoa</taxon>
        <taxon>Ecdysozoa</taxon>
        <taxon>Arthropoda</taxon>
        <taxon>Hexapoda</taxon>
        <taxon>Insecta</taxon>
        <taxon>Pterygota</taxon>
        <taxon>Neoptera</taxon>
        <taxon>Polyneoptera</taxon>
        <taxon>Phasmatodea</taxon>
        <taxon>Timematodea</taxon>
        <taxon>Timematoidea</taxon>
        <taxon>Timematidae</taxon>
        <taxon>Timema</taxon>
    </lineage>
</organism>
<name>A0A7R9PNF7_TIMGE</name>
<gene>
    <name evidence="8" type="ORF">TGEB3V08_LOCUS6940</name>
</gene>
<dbReference type="PANTHER" id="PTHR12968">
    <property type="entry name" value="B9 DOMAIN-CONTAINING"/>
    <property type="match status" value="1"/>
</dbReference>
<evidence type="ECO:0000256" key="5">
    <source>
        <dbReference type="ARBA" id="ARBA00023273"/>
    </source>
</evidence>
<dbReference type="InterPro" id="IPR010796">
    <property type="entry name" value="C2_B9-type_dom"/>
</dbReference>
<dbReference type="AlphaFoldDB" id="A0A7R9PNF7"/>